<feature type="region of interest" description="Disordered" evidence="1">
    <location>
        <begin position="74"/>
        <end position="112"/>
    </location>
</feature>
<name>A0A0N4VH74_ENTVE</name>
<reference evidence="4" key="1">
    <citation type="submission" date="2017-02" db="UniProtKB">
        <authorList>
            <consortium name="WormBaseParasite"/>
        </authorList>
    </citation>
    <scope>IDENTIFICATION</scope>
</reference>
<dbReference type="OrthoDB" id="5874030at2759"/>
<gene>
    <name evidence="2" type="ORF">EVEC_LOCUS9520</name>
</gene>
<reference evidence="2 3" key="2">
    <citation type="submission" date="2018-10" db="EMBL/GenBank/DDBJ databases">
        <authorList>
            <consortium name="Pathogen Informatics"/>
        </authorList>
    </citation>
    <scope>NUCLEOTIDE SEQUENCE [LARGE SCALE GENOMIC DNA]</scope>
</reference>
<accession>A0A0N4VH74</accession>
<evidence type="ECO:0000313" key="2">
    <source>
        <dbReference type="EMBL" id="VDD94769.1"/>
    </source>
</evidence>
<dbReference type="AlphaFoldDB" id="A0A0N4VH74"/>
<evidence type="ECO:0000313" key="4">
    <source>
        <dbReference type="WBParaSite" id="EVEC_0001017501-mRNA-1"/>
    </source>
</evidence>
<proteinExistence type="predicted"/>
<feature type="compositionally biased region" description="Low complexity" evidence="1">
    <location>
        <begin position="96"/>
        <end position="112"/>
    </location>
</feature>
<evidence type="ECO:0000313" key="3">
    <source>
        <dbReference type="Proteomes" id="UP000274131"/>
    </source>
</evidence>
<organism evidence="4">
    <name type="scientific">Enterobius vermicularis</name>
    <name type="common">Human pinworm</name>
    <dbReference type="NCBI Taxonomy" id="51028"/>
    <lineage>
        <taxon>Eukaryota</taxon>
        <taxon>Metazoa</taxon>
        <taxon>Ecdysozoa</taxon>
        <taxon>Nematoda</taxon>
        <taxon>Chromadorea</taxon>
        <taxon>Rhabditida</taxon>
        <taxon>Spirurina</taxon>
        <taxon>Oxyuridomorpha</taxon>
        <taxon>Oxyuroidea</taxon>
        <taxon>Oxyuridae</taxon>
        <taxon>Enterobius</taxon>
    </lineage>
</organism>
<sequence>METVLRGMATASLRSSLANLSVDGSEDGRVSPMNSYLQRFKSKSSQYRSFNLKKTTGKNQEILDRLAKIRSLLPQNHVTDNDPFKATHFNRSPRQSTVAKTAQKSSSSATAV</sequence>
<dbReference type="EMBL" id="UXUI01010114">
    <property type="protein sequence ID" value="VDD94769.1"/>
    <property type="molecule type" value="Genomic_DNA"/>
</dbReference>
<dbReference type="Proteomes" id="UP000274131">
    <property type="component" value="Unassembled WGS sequence"/>
</dbReference>
<dbReference type="WBParaSite" id="EVEC_0001017501-mRNA-1">
    <property type="protein sequence ID" value="EVEC_0001017501-mRNA-1"/>
    <property type="gene ID" value="EVEC_0001017501"/>
</dbReference>
<keyword evidence="3" id="KW-1185">Reference proteome</keyword>
<evidence type="ECO:0000256" key="1">
    <source>
        <dbReference type="SAM" id="MobiDB-lite"/>
    </source>
</evidence>
<dbReference type="STRING" id="51028.A0A0N4VH74"/>
<protein>
    <submittedName>
        <fullName evidence="4">DET1- and DDB1-associated protein 1</fullName>
    </submittedName>
</protein>